<sequence>MDSKGFHTYYYPDLVASDFAEYDIDSDKSFTLCKSGSCDEISRIALRTQLLLQLQDDYWLYCEARLKLQPRALFWPGIESFPPLSLECIYRTRVIDLCPCLSLTFFDRTRLERWLHTGLTDTLSKRTQESFKLLTAVGQVSLVHKCSIPNTPEVSIDILITVTFNESMRLEAQTGYYVRMNSYKPTNWRVTPRDWQSHPTEHIFL</sequence>
<evidence type="ECO:0000313" key="2">
    <source>
        <dbReference type="Proteomes" id="UP000326268"/>
    </source>
</evidence>
<protein>
    <submittedName>
        <fullName evidence="1">Uncharacterized protein</fullName>
    </submittedName>
</protein>
<dbReference type="OrthoDB" id="4454461at2759"/>
<gene>
    <name evidence="1" type="ORF">BDV27DRAFT_128718</name>
</gene>
<reference evidence="1 2" key="1">
    <citation type="submission" date="2019-04" db="EMBL/GenBank/DDBJ databases">
        <title>Friends and foes A comparative genomics studyof 23 Aspergillus species from section Flavi.</title>
        <authorList>
            <consortium name="DOE Joint Genome Institute"/>
            <person name="Kjaerbolling I."/>
            <person name="Vesth T."/>
            <person name="Frisvad J.C."/>
            <person name="Nybo J.L."/>
            <person name="Theobald S."/>
            <person name="Kildgaard S."/>
            <person name="Isbrandt T."/>
            <person name="Kuo A."/>
            <person name="Sato A."/>
            <person name="Lyhne E.K."/>
            <person name="Kogle M.E."/>
            <person name="Wiebenga A."/>
            <person name="Kun R.S."/>
            <person name="Lubbers R.J."/>
            <person name="Makela M.R."/>
            <person name="Barry K."/>
            <person name="Chovatia M."/>
            <person name="Clum A."/>
            <person name="Daum C."/>
            <person name="Haridas S."/>
            <person name="He G."/>
            <person name="LaButti K."/>
            <person name="Lipzen A."/>
            <person name="Mondo S."/>
            <person name="Riley R."/>
            <person name="Salamov A."/>
            <person name="Simmons B.A."/>
            <person name="Magnuson J.K."/>
            <person name="Henrissat B."/>
            <person name="Mortensen U.H."/>
            <person name="Larsen T.O."/>
            <person name="Devries R.P."/>
            <person name="Grigoriev I.V."/>
            <person name="Machida M."/>
            <person name="Baker S.E."/>
            <person name="Andersen M.R."/>
        </authorList>
    </citation>
    <scope>NUCLEOTIDE SEQUENCE [LARGE SCALE GENOMIC DNA]</scope>
    <source>
        <strain evidence="1 2">CBS 763.97</strain>
    </source>
</reference>
<organism evidence="1 2">
    <name type="scientific">Aspergillus caelatus</name>
    <dbReference type="NCBI Taxonomy" id="61420"/>
    <lineage>
        <taxon>Eukaryota</taxon>
        <taxon>Fungi</taxon>
        <taxon>Dikarya</taxon>
        <taxon>Ascomycota</taxon>
        <taxon>Pezizomycotina</taxon>
        <taxon>Eurotiomycetes</taxon>
        <taxon>Eurotiomycetidae</taxon>
        <taxon>Eurotiales</taxon>
        <taxon>Aspergillaceae</taxon>
        <taxon>Aspergillus</taxon>
        <taxon>Aspergillus subgen. Circumdati</taxon>
    </lineage>
</organism>
<name>A0A5N7A342_9EURO</name>
<keyword evidence="2" id="KW-1185">Reference proteome</keyword>
<dbReference type="Proteomes" id="UP000326268">
    <property type="component" value="Unassembled WGS sequence"/>
</dbReference>
<accession>A0A5N7A342</accession>
<proteinExistence type="predicted"/>
<dbReference type="RefSeq" id="XP_031927368.1">
    <property type="nucleotide sequence ID" value="XM_032067038.1"/>
</dbReference>
<dbReference type="AlphaFoldDB" id="A0A5N7A342"/>
<dbReference type="GeneID" id="43651484"/>
<dbReference type="EMBL" id="ML737655">
    <property type="protein sequence ID" value="KAE8364287.1"/>
    <property type="molecule type" value="Genomic_DNA"/>
</dbReference>
<evidence type="ECO:0000313" key="1">
    <source>
        <dbReference type="EMBL" id="KAE8364287.1"/>
    </source>
</evidence>